<keyword evidence="2" id="KW-1185">Reference proteome</keyword>
<organism evidence="1 2">
    <name type="scientific">Gordonibacter urolithinfaciens</name>
    <dbReference type="NCBI Taxonomy" id="1335613"/>
    <lineage>
        <taxon>Bacteria</taxon>
        <taxon>Bacillati</taxon>
        <taxon>Actinomycetota</taxon>
        <taxon>Coriobacteriia</taxon>
        <taxon>Eggerthellales</taxon>
        <taxon>Eggerthellaceae</taxon>
        <taxon>Gordonibacter</taxon>
    </lineage>
</organism>
<dbReference type="AlphaFoldDB" id="A0A6N8IEE6"/>
<comment type="caution">
    <text evidence="1">The sequence shown here is derived from an EMBL/GenBank/DDBJ whole genome shotgun (WGS) entry which is preliminary data.</text>
</comment>
<gene>
    <name evidence="1" type="ORF">GO738_02775</name>
</gene>
<accession>A0A6N8IEE6</accession>
<name>A0A6N8IEE6_9ACTN</name>
<evidence type="ECO:0008006" key="3">
    <source>
        <dbReference type="Google" id="ProtNLM"/>
    </source>
</evidence>
<dbReference type="Gene3D" id="3.40.50.300">
    <property type="entry name" value="P-loop containing nucleotide triphosphate hydrolases"/>
    <property type="match status" value="1"/>
</dbReference>
<dbReference type="Proteomes" id="UP000468327">
    <property type="component" value="Unassembled WGS sequence"/>
</dbReference>
<proteinExistence type="predicted"/>
<reference evidence="1 2" key="1">
    <citation type="submission" date="2019-11" db="EMBL/GenBank/DDBJ databases">
        <title>Whole genome shotgun sequencing (WGS) data from Adlercreutzia equolifaciens ResAG-91, Eggerthella lenta MRI-F36, MRI-F37, MRI-F40, ResAG-49, ResAG-88, ResAG-121, ResAG-145, and Gordonibacter sp. ResAG-5, ResAG-26, ResAG-43, ResAG-50, ResAG-59.</title>
        <authorList>
            <person name="Stoll D.A."/>
            <person name="Danylec N."/>
            <person name="Franz C.M.A.P."/>
            <person name="Huch M."/>
        </authorList>
    </citation>
    <scope>NUCLEOTIDE SEQUENCE [LARGE SCALE GENOMIC DNA]</scope>
    <source>
        <strain evidence="1 2">ResAG-59</strain>
    </source>
</reference>
<evidence type="ECO:0000313" key="2">
    <source>
        <dbReference type="Proteomes" id="UP000468327"/>
    </source>
</evidence>
<dbReference type="InterPro" id="IPR027417">
    <property type="entry name" value="P-loop_NTPase"/>
</dbReference>
<evidence type="ECO:0000313" key="1">
    <source>
        <dbReference type="EMBL" id="MVN14284.1"/>
    </source>
</evidence>
<dbReference type="EMBL" id="WPOC01000003">
    <property type="protein sequence ID" value="MVN14284.1"/>
    <property type="molecule type" value="Genomic_DNA"/>
</dbReference>
<sequence length="230" mass="26055">MRMPLDEFVKTDGNREAFERIANITQPHDKPEKIFLVGPKESGKTTLVRGRQLDKDLLSTKKVLYRPCSELPEAMRAEVYDGYFEDLGTYEVLFLDDFEGFFDDPEMGPMMCKLLLGERLKRRLDTVITSTKPLSEYDLSDFGGMLGDFEEVTMEALDDAGLEEYVRGLVEDYTEEGKSPVLAPEAIAYIAHDLGQTPTMIRKATHFLMTQYEGEPGVELSRAFVEQALA</sequence>
<dbReference type="RefSeq" id="WP_143412769.1">
    <property type="nucleotide sequence ID" value="NZ_DBEZYS010000285.1"/>
</dbReference>
<protein>
    <recommendedName>
        <fullName evidence="3">AAA family ATPase</fullName>
    </recommendedName>
</protein>
<dbReference type="SUPFAM" id="SSF52540">
    <property type="entry name" value="P-loop containing nucleoside triphosphate hydrolases"/>
    <property type="match status" value="1"/>
</dbReference>